<protein>
    <submittedName>
        <fullName evidence="2">Helix-turn-helix transcriptional regulator</fullName>
    </submittedName>
</protein>
<reference evidence="2 3" key="1">
    <citation type="submission" date="2024-04" db="EMBL/GenBank/DDBJ databases">
        <title>Human intestinal bacterial collection.</title>
        <authorList>
            <person name="Pauvert C."/>
            <person name="Hitch T.C.A."/>
            <person name="Clavel T."/>
        </authorList>
    </citation>
    <scope>NUCLEOTIDE SEQUENCE [LARGE SCALE GENOMIC DNA]</scope>
    <source>
        <strain evidence="2 3">CLA-AA-H174</strain>
    </source>
</reference>
<dbReference type="SMART" id="SM00530">
    <property type="entry name" value="HTH_XRE"/>
    <property type="match status" value="1"/>
</dbReference>
<gene>
    <name evidence="2" type="ORF">AAAT87_05460</name>
</gene>
<dbReference type="EMBL" id="JBBNGE010000013">
    <property type="protein sequence ID" value="MEQ2507733.1"/>
    <property type="molecule type" value="Genomic_DNA"/>
</dbReference>
<evidence type="ECO:0000313" key="3">
    <source>
        <dbReference type="Proteomes" id="UP001465717"/>
    </source>
</evidence>
<sequence length="110" mass="13007">MKERSRDKNRLEHMLRRRSKILEERRKHVDPEIRRSVDLSFQIVDRIHDILVSKGMKQKDLALLLGKREAEISKWMRGTHNFTIDTLVSIEDALQAPILNVVHQDLEICV</sequence>
<organism evidence="2 3">
    <name type="scientific">Segatella sinensis</name>
    <dbReference type="NCBI Taxonomy" id="3085167"/>
    <lineage>
        <taxon>Bacteria</taxon>
        <taxon>Pseudomonadati</taxon>
        <taxon>Bacteroidota</taxon>
        <taxon>Bacteroidia</taxon>
        <taxon>Bacteroidales</taxon>
        <taxon>Prevotellaceae</taxon>
        <taxon>Segatella</taxon>
    </lineage>
</organism>
<dbReference type="RefSeq" id="WP_296974508.1">
    <property type="nucleotide sequence ID" value="NZ_JBBNFG020000003.1"/>
</dbReference>
<dbReference type="SUPFAM" id="SSF47413">
    <property type="entry name" value="lambda repressor-like DNA-binding domains"/>
    <property type="match status" value="1"/>
</dbReference>
<dbReference type="CDD" id="cd00093">
    <property type="entry name" value="HTH_XRE"/>
    <property type="match status" value="1"/>
</dbReference>
<feature type="domain" description="HTH cro/C1-type" evidence="1">
    <location>
        <begin position="47"/>
        <end position="101"/>
    </location>
</feature>
<evidence type="ECO:0000313" key="2">
    <source>
        <dbReference type="EMBL" id="MEQ2507733.1"/>
    </source>
</evidence>
<dbReference type="Gene3D" id="1.10.260.40">
    <property type="entry name" value="lambda repressor-like DNA-binding domains"/>
    <property type="match status" value="1"/>
</dbReference>
<dbReference type="InterPro" id="IPR010982">
    <property type="entry name" value="Lambda_DNA-bd_dom_sf"/>
</dbReference>
<comment type="caution">
    <text evidence="2">The sequence shown here is derived from an EMBL/GenBank/DDBJ whole genome shotgun (WGS) entry which is preliminary data.</text>
</comment>
<dbReference type="PROSITE" id="PS50943">
    <property type="entry name" value="HTH_CROC1"/>
    <property type="match status" value="1"/>
</dbReference>
<keyword evidence="3" id="KW-1185">Reference proteome</keyword>
<accession>A0ABV1FX49</accession>
<proteinExistence type="predicted"/>
<dbReference type="InterPro" id="IPR001387">
    <property type="entry name" value="Cro/C1-type_HTH"/>
</dbReference>
<name>A0ABV1FX49_9BACT</name>
<evidence type="ECO:0000259" key="1">
    <source>
        <dbReference type="PROSITE" id="PS50943"/>
    </source>
</evidence>
<dbReference type="Proteomes" id="UP001465717">
    <property type="component" value="Unassembled WGS sequence"/>
</dbReference>
<dbReference type="Pfam" id="PF01381">
    <property type="entry name" value="HTH_3"/>
    <property type="match status" value="1"/>
</dbReference>